<protein>
    <submittedName>
        <fullName evidence="1">Uncharacterized protein</fullName>
    </submittedName>
</protein>
<comment type="caution">
    <text evidence="1">The sequence shown here is derived from an EMBL/GenBank/DDBJ whole genome shotgun (WGS) entry which is preliminary data.</text>
</comment>
<name>A0A448WEN1_9PLAT</name>
<gene>
    <name evidence="1" type="ORF">PXEA_LOCUS3360</name>
</gene>
<sequence length="255" mass="27849">MSTIYSFLNTHDNHHSDCATPDTRLVVLMTLSTGIEADCLGNSVSMNVAIKPIDRWSRGIHRRLLVELTFESLPQTLSLEMEVGSTPPTVRKTTGHWGPIDDPIRDGIITTISQMSRRRRLQALLDGLKRLQLTPSSPSPPPPSLNVASFTARLMFSSRLAVSLVMFFGTLCLYSQRSNLSVAIICMTNNSAVAGLIDTEKNASPPVPPSEADREIVASDRCPENDTQSSGVSDILNLFICYLTTGRIVGGHRSP</sequence>
<keyword evidence="2" id="KW-1185">Reference proteome</keyword>
<dbReference type="AlphaFoldDB" id="A0A448WEN1"/>
<organism evidence="1 2">
    <name type="scientific">Protopolystoma xenopodis</name>
    <dbReference type="NCBI Taxonomy" id="117903"/>
    <lineage>
        <taxon>Eukaryota</taxon>
        <taxon>Metazoa</taxon>
        <taxon>Spiralia</taxon>
        <taxon>Lophotrochozoa</taxon>
        <taxon>Platyhelminthes</taxon>
        <taxon>Monogenea</taxon>
        <taxon>Polyopisthocotylea</taxon>
        <taxon>Polystomatidea</taxon>
        <taxon>Polystomatidae</taxon>
        <taxon>Protopolystoma</taxon>
    </lineage>
</organism>
<dbReference type="EMBL" id="CAAALY010007585">
    <property type="protein sequence ID" value="VEL09920.1"/>
    <property type="molecule type" value="Genomic_DNA"/>
</dbReference>
<proteinExistence type="predicted"/>
<dbReference type="OrthoDB" id="2985014at2759"/>
<evidence type="ECO:0000313" key="1">
    <source>
        <dbReference type="EMBL" id="VEL09920.1"/>
    </source>
</evidence>
<evidence type="ECO:0000313" key="2">
    <source>
        <dbReference type="Proteomes" id="UP000784294"/>
    </source>
</evidence>
<reference evidence="1" key="1">
    <citation type="submission" date="2018-11" db="EMBL/GenBank/DDBJ databases">
        <authorList>
            <consortium name="Pathogen Informatics"/>
        </authorList>
    </citation>
    <scope>NUCLEOTIDE SEQUENCE</scope>
</reference>
<accession>A0A448WEN1</accession>
<dbReference type="Proteomes" id="UP000784294">
    <property type="component" value="Unassembled WGS sequence"/>
</dbReference>